<dbReference type="FunFam" id="3.50.50.60:FF:000440">
    <property type="entry name" value="Flavin-containing monooxygenase"/>
    <property type="match status" value="1"/>
</dbReference>
<comment type="cofactor">
    <cofactor evidence="6">
        <name>FAD</name>
        <dbReference type="ChEBI" id="CHEBI:57692"/>
    </cofactor>
</comment>
<dbReference type="PROSITE" id="PS51257">
    <property type="entry name" value="PROKAR_LIPOPROTEIN"/>
    <property type="match status" value="1"/>
</dbReference>
<dbReference type="GO" id="GO:0050661">
    <property type="term" value="F:NADP binding"/>
    <property type="evidence" value="ECO:0007669"/>
    <property type="project" value="InterPro"/>
</dbReference>
<comment type="caution">
    <text evidence="7">The sequence shown here is derived from an EMBL/GenBank/DDBJ whole genome shotgun (WGS) entry which is preliminary data.</text>
</comment>
<evidence type="ECO:0000313" key="8">
    <source>
        <dbReference type="Proteomes" id="UP000593577"/>
    </source>
</evidence>
<evidence type="ECO:0000256" key="2">
    <source>
        <dbReference type="ARBA" id="ARBA00022630"/>
    </source>
</evidence>
<reference evidence="7 8" key="1">
    <citation type="journal article" date="2019" name="Genome Biol. Evol.">
        <title>Insights into the evolution of the New World diploid cottons (Gossypium, subgenus Houzingenia) based on genome sequencing.</title>
        <authorList>
            <person name="Grover C.E."/>
            <person name="Arick M.A. 2nd"/>
            <person name="Thrash A."/>
            <person name="Conover J.L."/>
            <person name="Sanders W.S."/>
            <person name="Peterson D.G."/>
            <person name="Frelichowski J.E."/>
            <person name="Scheffler J.A."/>
            <person name="Scheffler B.E."/>
            <person name="Wendel J.F."/>
        </authorList>
    </citation>
    <scope>NUCLEOTIDE SEQUENCE [LARGE SCALE GENOMIC DNA]</scope>
    <source>
        <strain evidence="7">185</strain>
        <tissue evidence="7">Leaf</tissue>
    </source>
</reference>
<comment type="similarity">
    <text evidence="1 6">Belongs to the FMO family.</text>
</comment>
<accession>A0A7J8YF82</accession>
<name>A0A7J8YF82_GOSAI</name>
<dbReference type="PANTHER" id="PTHR23023">
    <property type="entry name" value="DIMETHYLANILINE MONOOXYGENASE"/>
    <property type="match status" value="1"/>
</dbReference>
<dbReference type="InterPro" id="IPR050346">
    <property type="entry name" value="FMO-like"/>
</dbReference>
<dbReference type="Gene3D" id="3.50.50.60">
    <property type="entry name" value="FAD/NAD(P)-binding domain"/>
    <property type="match status" value="3"/>
</dbReference>
<evidence type="ECO:0000256" key="6">
    <source>
        <dbReference type="RuleBase" id="RU361177"/>
    </source>
</evidence>
<sequence>MDRKVAIIGAGISGLLACKYTLSKGFHPIVFESQSTVGGVWTKTVETTKLQTPKPVYQFSDFPWPESVSEDFPDGQKVFDYVNGYAKHFDLVKHIKFNTKVVGIEFEGPNDEEIQAWSLWGCNGEPFGSKGKWKVVVEDLVTLSTEIYNVDFVIVCVGRFSDLPNIPEFSPKKGPEAFDGKVIHSMEYAAMDHKQAAEFVKGKRVIVVGFQKSALDIAMECSAANGKENPCTVLYRTAHWNVPDYLPWGFSLAHMYLSRFSELMVHKPGEGLLLSLLATILTPLRYAYSKFVESDIKKKLRLEKHGMVPTHSFLKEISSCLISTVPEKFYDKVENGEIKLKKAPSFSFCNNGVLVEGETSLIEADLVILATGFKGEKKLKHIFMSQTFQDYITGSPDAALPLYRFQKFRVISVLGLRQFRVQILWVLRPRFFDLDHYRFKSLLARDILVSCCFSLSQFGFGSTTLDNFRECIQPRIPQLAVIGFSESISNIFTSEMRCRWVAELLDGTFKLPSIKDMEKNIKEWDEYLKQYSGGYYRRKCIGALHIWYNDQLCKDMAWKPRRKKGFFAELFEPYGPMDYASN</sequence>
<evidence type="ECO:0000256" key="1">
    <source>
        <dbReference type="ARBA" id="ARBA00009183"/>
    </source>
</evidence>
<keyword evidence="3 6" id="KW-0274">FAD</keyword>
<dbReference type="AlphaFoldDB" id="A0A7J8YF82"/>
<evidence type="ECO:0000256" key="5">
    <source>
        <dbReference type="ARBA" id="ARBA00023002"/>
    </source>
</evidence>
<dbReference type="PIRSF" id="PIRSF000332">
    <property type="entry name" value="FMO"/>
    <property type="match status" value="1"/>
</dbReference>
<dbReference type="Proteomes" id="UP000593577">
    <property type="component" value="Unassembled WGS sequence"/>
</dbReference>
<keyword evidence="4" id="KW-0521">NADP</keyword>
<organism evidence="7 8">
    <name type="scientific">Gossypium aridum</name>
    <name type="common">American cotton</name>
    <name type="synonym">Erioxylum aridum</name>
    <dbReference type="NCBI Taxonomy" id="34290"/>
    <lineage>
        <taxon>Eukaryota</taxon>
        <taxon>Viridiplantae</taxon>
        <taxon>Streptophyta</taxon>
        <taxon>Embryophyta</taxon>
        <taxon>Tracheophyta</taxon>
        <taxon>Spermatophyta</taxon>
        <taxon>Magnoliopsida</taxon>
        <taxon>eudicotyledons</taxon>
        <taxon>Gunneridae</taxon>
        <taxon>Pentapetalae</taxon>
        <taxon>rosids</taxon>
        <taxon>malvids</taxon>
        <taxon>Malvales</taxon>
        <taxon>Malvaceae</taxon>
        <taxon>Malvoideae</taxon>
        <taxon>Gossypium</taxon>
    </lineage>
</organism>
<dbReference type="FunFam" id="3.50.50.60:FF:000403">
    <property type="entry name" value="Flavin-containing monooxygenase"/>
    <property type="match status" value="1"/>
</dbReference>
<evidence type="ECO:0000313" key="7">
    <source>
        <dbReference type="EMBL" id="MBA0698237.1"/>
    </source>
</evidence>
<dbReference type="GO" id="GO:0050660">
    <property type="term" value="F:flavin adenine dinucleotide binding"/>
    <property type="evidence" value="ECO:0007669"/>
    <property type="project" value="InterPro"/>
</dbReference>
<dbReference type="EMBL" id="JABFAA010000012">
    <property type="protein sequence ID" value="MBA0698237.1"/>
    <property type="molecule type" value="Genomic_DNA"/>
</dbReference>
<evidence type="ECO:0000256" key="3">
    <source>
        <dbReference type="ARBA" id="ARBA00022827"/>
    </source>
</evidence>
<evidence type="ECO:0000256" key="4">
    <source>
        <dbReference type="ARBA" id="ARBA00022857"/>
    </source>
</evidence>
<proteinExistence type="inferred from homology"/>
<dbReference type="GO" id="GO:0004499">
    <property type="term" value="F:N,N-dimethylaniline monooxygenase activity"/>
    <property type="evidence" value="ECO:0007669"/>
    <property type="project" value="InterPro"/>
</dbReference>
<dbReference type="InterPro" id="IPR020946">
    <property type="entry name" value="Flavin_mOase-like"/>
</dbReference>
<keyword evidence="2 6" id="KW-0285">Flavoprotein</keyword>
<dbReference type="Pfam" id="PF00743">
    <property type="entry name" value="FMO-like"/>
    <property type="match status" value="2"/>
</dbReference>
<keyword evidence="5 6" id="KW-0560">Oxidoreductase</keyword>
<dbReference type="SUPFAM" id="SSF51905">
    <property type="entry name" value="FAD/NAD(P)-binding domain"/>
    <property type="match status" value="2"/>
</dbReference>
<keyword evidence="6" id="KW-0503">Monooxygenase</keyword>
<gene>
    <name evidence="7" type="ORF">Goari_021736</name>
</gene>
<keyword evidence="8" id="KW-1185">Reference proteome</keyword>
<protein>
    <recommendedName>
        <fullName evidence="6">Flavin-containing monooxygenase</fullName>
        <ecNumber evidence="6">1.-.-.-</ecNumber>
    </recommendedName>
</protein>
<dbReference type="InterPro" id="IPR036188">
    <property type="entry name" value="FAD/NAD-bd_sf"/>
</dbReference>
<dbReference type="EC" id="1.-.-.-" evidence="6"/>
<dbReference type="InterPro" id="IPR000960">
    <property type="entry name" value="Flavin_mOase"/>
</dbReference>